<dbReference type="AlphaFoldDB" id="A0A7Y0YCN4"/>
<reference evidence="1 2" key="1">
    <citation type="submission" date="2020-04" db="EMBL/GenBank/DDBJ databases">
        <title>Antimicrobial susceptibility and clonality of vaginal-derived multi-drug resistant Mobiluncus isolates in China.</title>
        <authorList>
            <person name="Zhang X."/>
        </authorList>
    </citation>
    <scope>NUCLEOTIDE SEQUENCE [LARGE SCALE GENOMIC DNA]</scope>
    <source>
        <strain evidence="1 2">19</strain>
    </source>
</reference>
<evidence type="ECO:0000313" key="1">
    <source>
        <dbReference type="EMBL" id="NMW87656.1"/>
    </source>
</evidence>
<proteinExistence type="predicted"/>
<evidence type="ECO:0000313" key="2">
    <source>
        <dbReference type="Proteomes" id="UP000553981"/>
    </source>
</evidence>
<sequence length="82" mass="8711">MTTEKRRGFKAQRAGTVNQNGAKIAGASSTPLLCMANPQFGANWQGFLAMKSPRMSDRFGPAGGKTSAVTNEGCEYKVKIGQ</sequence>
<gene>
    <name evidence="1" type="ORF">HHJ67_07865</name>
</gene>
<accession>A0A7Y0YCN4</accession>
<dbReference type="Proteomes" id="UP000553981">
    <property type="component" value="Unassembled WGS sequence"/>
</dbReference>
<dbReference type="EMBL" id="JABCUI010000003">
    <property type="protein sequence ID" value="NMW87656.1"/>
    <property type="molecule type" value="Genomic_DNA"/>
</dbReference>
<organism evidence="1 2">
    <name type="scientific">Mobiluncus curtisii</name>
    <dbReference type="NCBI Taxonomy" id="2051"/>
    <lineage>
        <taxon>Bacteria</taxon>
        <taxon>Bacillati</taxon>
        <taxon>Actinomycetota</taxon>
        <taxon>Actinomycetes</taxon>
        <taxon>Actinomycetales</taxon>
        <taxon>Actinomycetaceae</taxon>
        <taxon>Mobiluncus</taxon>
    </lineage>
</organism>
<dbReference type="RefSeq" id="WP_169761365.1">
    <property type="nucleotide sequence ID" value="NZ_JABCUI010000003.1"/>
</dbReference>
<protein>
    <submittedName>
        <fullName evidence="1">Dihydroorotate dehydrogenase</fullName>
    </submittedName>
</protein>
<name>A0A7Y0YCN4_9ACTO</name>
<comment type="caution">
    <text evidence="1">The sequence shown here is derived from an EMBL/GenBank/DDBJ whole genome shotgun (WGS) entry which is preliminary data.</text>
</comment>